<feature type="region of interest" description="Disordered" evidence="1">
    <location>
        <begin position="807"/>
        <end position="1070"/>
    </location>
</feature>
<evidence type="ECO:0000256" key="1">
    <source>
        <dbReference type="SAM" id="MobiDB-lite"/>
    </source>
</evidence>
<sequence length="1070" mass="112776">MPDPSDKRKRLPGGQQSPSAVPDGKRRRVDPPADQASFWDDVANAGDASLQSESLLMDVLTQTSRGDLLLKDASVSELLSRKTGPIMKITGASQLALKENRLYIGGGPEVKEAVKMYADIVIRAAVPSQYESCDMVRLHVSEEFAAAFVSRKKGDGDVSEEEEMERSEGVLIVTERRSGEGGGKLQVGDSIEAYGQHGHWRMATVTEVPASQCVRARDNSDLHEELVPLRRTRLARSIAIFGKAENRLAAAIRVASLFEDVSAGSLLCLQNNPSLQGKLVGVMSEKLSVRPDVMWRLDKSPYLTSIRAATRCSIMFFSGPAADSATPASKSKIKSVPHVLVAGSLEERWKGLQMVKTIAAGMHERRHPALPRSLVGDARKVRIPKDMLSVVVGKNMSAMMEMMRSTVTVILPLKENNDKEMELLDNLVLEGAETKSCDIAILGEPLARAIAELKIRALVEKHIPGYAEQDDAGMEVDAGLGVEQLSLETELEQMEDSTQIGKQLAGASGCCVEVAASRAFFAGSKKHRDRCREYLSWVNASLHSRIRGLSRRSDVTVRTKVPSGIAELPWLQRKLAKLAVDCSAIAFFDVESEEQGKATRRLIFAGSALAERPRLARTLCAESNIFIDKATFYKEKDWSLEECNEAEEKEKMDLREEKKAVFGCLVEGQGKGGDTKGGGKAEGKGKASNNDQEGQAEAASGDKDAQDASDAQVAEQKGRKGKGKNRGEDGGKGKSKGQSKGKIVFVSGGPQRKEAAPPIADAVQSEDLPAMADSDVIEDSKMTPKVALAQPSTPAFNSAARAIGTSVTQVSGAGGRAARQDQKPRGSPPPASAAVASPGKAFALAPAIPATDERVPDPRTPAPGSAREAVAPPRTPGLPGSQRIAPPRTPALSGVAPPARSAAIAPPKTPAVPGASIPPPSTPAPGVARTAVAPPRTPAGPTTHARGEPVAAPKTPALPGPGPRVEAVAPPKTPAVPGARVESVPLPRTPAFPGSHVAPPKTPAVPATTPQAARSMVPGPQTPHPCRAAASSPAPPQTPAARVRTPPPQTGSIPLPHTPAGPASTTAGKA</sequence>
<keyword evidence="3" id="KW-1185">Reference proteome</keyword>
<dbReference type="EMBL" id="CAJNDS010000290">
    <property type="protein sequence ID" value="CAE7039141.1"/>
    <property type="molecule type" value="Genomic_DNA"/>
</dbReference>
<feature type="region of interest" description="Disordered" evidence="1">
    <location>
        <begin position="1"/>
        <end position="38"/>
    </location>
</feature>
<reference evidence="2" key="1">
    <citation type="submission" date="2021-02" db="EMBL/GenBank/DDBJ databases">
        <authorList>
            <person name="Dougan E. K."/>
            <person name="Rhodes N."/>
            <person name="Thang M."/>
            <person name="Chan C."/>
        </authorList>
    </citation>
    <scope>NUCLEOTIDE SEQUENCE</scope>
</reference>
<comment type="caution">
    <text evidence="2">The sequence shown here is derived from an EMBL/GenBank/DDBJ whole genome shotgun (WGS) entry which is preliminary data.</text>
</comment>
<gene>
    <name evidence="2" type="ORF">SNAT2548_LOCUS4655</name>
</gene>
<dbReference type="AlphaFoldDB" id="A0A812IHF1"/>
<feature type="compositionally biased region" description="Low complexity" evidence="1">
    <location>
        <begin position="896"/>
        <end position="906"/>
    </location>
</feature>
<feature type="compositionally biased region" description="Low complexity" evidence="1">
    <location>
        <begin position="1004"/>
        <end position="1013"/>
    </location>
</feature>
<feature type="compositionally biased region" description="Basic and acidic residues" evidence="1">
    <location>
        <begin position="673"/>
        <end position="685"/>
    </location>
</feature>
<evidence type="ECO:0000313" key="2">
    <source>
        <dbReference type="EMBL" id="CAE7039141.1"/>
    </source>
</evidence>
<name>A0A812IHF1_9DINO</name>
<protein>
    <submittedName>
        <fullName evidence="2">Uncharacterized protein</fullName>
    </submittedName>
</protein>
<organism evidence="2 3">
    <name type="scientific">Symbiodinium natans</name>
    <dbReference type="NCBI Taxonomy" id="878477"/>
    <lineage>
        <taxon>Eukaryota</taxon>
        <taxon>Sar</taxon>
        <taxon>Alveolata</taxon>
        <taxon>Dinophyceae</taxon>
        <taxon>Suessiales</taxon>
        <taxon>Symbiodiniaceae</taxon>
        <taxon>Symbiodinium</taxon>
    </lineage>
</organism>
<evidence type="ECO:0000313" key="3">
    <source>
        <dbReference type="Proteomes" id="UP000604046"/>
    </source>
</evidence>
<dbReference type="Proteomes" id="UP000604046">
    <property type="component" value="Unassembled WGS sequence"/>
</dbReference>
<feature type="compositionally biased region" description="Low complexity" evidence="1">
    <location>
        <begin position="927"/>
        <end position="943"/>
    </location>
</feature>
<feature type="region of interest" description="Disordered" evidence="1">
    <location>
        <begin position="671"/>
        <end position="768"/>
    </location>
</feature>
<dbReference type="OrthoDB" id="434087at2759"/>
<proteinExistence type="predicted"/>
<feature type="non-terminal residue" evidence="2">
    <location>
        <position position="1"/>
    </location>
</feature>
<accession>A0A812IHF1</accession>